<dbReference type="Pfam" id="PF00104">
    <property type="entry name" value="Hormone_recep"/>
    <property type="match status" value="1"/>
</dbReference>
<evidence type="ECO:0000256" key="6">
    <source>
        <dbReference type="ARBA" id="ARBA00023163"/>
    </source>
</evidence>
<dbReference type="SUPFAM" id="SSF48508">
    <property type="entry name" value="Nuclear receptor ligand-binding domain"/>
    <property type="match status" value="1"/>
</dbReference>
<evidence type="ECO:0000259" key="11">
    <source>
        <dbReference type="PROSITE" id="PS51843"/>
    </source>
</evidence>
<evidence type="ECO:0000256" key="1">
    <source>
        <dbReference type="ARBA" id="ARBA00022723"/>
    </source>
</evidence>
<dbReference type="GO" id="GO:0043565">
    <property type="term" value="F:sequence-specific DNA binding"/>
    <property type="evidence" value="ECO:0007669"/>
    <property type="project" value="InterPro"/>
</dbReference>
<keyword evidence="8 9" id="KW-0539">Nucleus</keyword>
<dbReference type="SMART" id="SM00430">
    <property type="entry name" value="HOLI"/>
    <property type="match status" value="1"/>
</dbReference>
<evidence type="ECO:0000256" key="4">
    <source>
        <dbReference type="ARBA" id="ARBA00023015"/>
    </source>
</evidence>
<dbReference type="PANTHER" id="PTHR46011">
    <property type="entry name" value="NUCLEAR HORMONE RECEPTOR FAMILY MEMBER NHR-86-RELATED"/>
    <property type="match status" value="1"/>
</dbReference>
<evidence type="ECO:0008006" key="14">
    <source>
        <dbReference type="Google" id="ProtNLM"/>
    </source>
</evidence>
<dbReference type="Pfam" id="PF00105">
    <property type="entry name" value="zf-C4"/>
    <property type="match status" value="1"/>
</dbReference>
<keyword evidence="7 9" id="KW-0675">Receptor</keyword>
<accession>A0AAV5VY77</accession>
<comment type="similarity">
    <text evidence="9">Belongs to the nuclear hormone receptor family.</text>
</comment>
<dbReference type="PROSITE" id="PS51843">
    <property type="entry name" value="NR_LBD"/>
    <property type="match status" value="1"/>
</dbReference>
<dbReference type="Gene3D" id="1.10.565.10">
    <property type="entry name" value="Retinoid X Receptor"/>
    <property type="match status" value="1"/>
</dbReference>
<evidence type="ECO:0000256" key="8">
    <source>
        <dbReference type="ARBA" id="ARBA00023242"/>
    </source>
</evidence>
<dbReference type="EMBL" id="BTSY01000004">
    <property type="protein sequence ID" value="GMT23440.1"/>
    <property type="molecule type" value="Genomic_DNA"/>
</dbReference>
<evidence type="ECO:0000259" key="10">
    <source>
        <dbReference type="PROSITE" id="PS51030"/>
    </source>
</evidence>
<comment type="caution">
    <text evidence="12">The sequence shown here is derived from an EMBL/GenBank/DDBJ whole genome shotgun (WGS) entry which is preliminary data.</text>
</comment>
<dbReference type="InterPro" id="IPR000536">
    <property type="entry name" value="Nucl_hrmn_rcpt_lig-bd"/>
</dbReference>
<sequence length="372" mass="43388">MEERVCLICNSPITSTHFGLDACRACCLFFKRTKLAGRVFECNGSDRCVIKKDDNKTCRKCRFDRCVEVGMEYEGPKRKSRKKKETKENLRKIVNGIIQSPCTSSSSVGESILERIEKEYSECCKIRLAQEKILHIIFTLQRIPHPSLEIFLSNLSFSKKCLQITIFESVNFARRTFPAIEELQIEEQRLIFKGFITKFCVIEGHYRTVKLWPNERYYMSSLTTCFDMENNESWLPNTEKHAERTNLLGTMLNYATDQFSIVFPMLRKAEITEVEFHALLAFALCDWADAESEIPDGISRIFDAIKTETVADLQRYYTRDMGLTNYSNRIGNLITLNQLARESSRLMQEEFRMYSAVFDMYSNDEILRELFI</sequence>
<keyword evidence="5 9" id="KW-0238">DNA-binding</keyword>
<name>A0AAV5VY77_9BILA</name>
<dbReference type="InterPro" id="IPR035500">
    <property type="entry name" value="NHR-like_dom_sf"/>
</dbReference>
<dbReference type="GO" id="GO:0008270">
    <property type="term" value="F:zinc ion binding"/>
    <property type="evidence" value="ECO:0007669"/>
    <property type="project" value="UniProtKB-KW"/>
</dbReference>
<dbReference type="PANTHER" id="PTHR46011:SF6">
    <property type="entry name" value="HIGH ZINC ACTIVATED NUCLEAR RECEPTOR PROTEIN"/>
    <property type="match status" value="1"/>
</dbReference>
<dbReference type="PROSITE" id="PS51030">
    <property type="entry name" value="NUCLEAR_REC_DBD_2"/>
    <property type="match status" value="1"/>
</dbReference>
<evidence type="ECO:0000256" key="9">
    <source>
        <dbReference type="RuleBase" id="RU004334"/>
    </source>
</evidence>
<protein>
    <recommendedName>
        <fullName evidence="14">Nuclear receptor</fullName>
    </recommendedName>
</protein>
<evidence type="ECO:0000313" key="12">
    <source>
        <dbReference type="EMBL" id="GMT23440.1"/>
    </source>
</evidence>
<evidence type="ECO:0000313" key="13">
    <source>
        <dbReference type="Proteomes" id="UP001432322"/>
    </source>
</evidence>
<dbReference type="AlphaFoldDB" id="A0AAV5VY77"/>
<dbReference type="GO" id="GO:0003700">
    <property type="term" value="F:DNA-binding transcription factor activity"/>
    <property type="evidence" value="ECO:0007669"/>
    <property type="project" value="InterPro"/>
</dbReference>
<organism evidence="12 13">
    <name type="scientific">Pristionchus fissidentatus</name>
    <dbReference type="NCBI Taxonomy" id="1538716"/>
    <lineage>
        <taxon>Eukaryota</taxon>
        <taxon>Metazoa</taxon>
        <taxon>Ecdysozoa</taxon>
        <taxon>Nematoda</taxon>
        <taxon>Chromadorea</taxon>
        <taxon>Rhabditida</taxon>
        <taxon>Rhabditina</taxon>
        <taxon>Diplogasteromorpha</taxon>
        <taxon>Diplogasteroidea</taxon>
        <taxon>Neodiplogasteridae</taxon>
        <taxon>Pristionchus</taxon>
    </lineage>
</organism>
<feature type="domain" description="Nuclear receptor" evidence="10">
    <location>
        <begin position="3"/>
        <end position="78"/>
    </location>
</feature>
<keyword evidence="1 9" id="KW-0479">Metal-binding</keyword>
<feature type="domain" description="NR LBD" evidence="11">
    <location>
        <begin position="132"/>
        <end position="372"/>
    </location>
</feature>
<dbReference type="PROSITE" id="PS00031">
    <property type="entry name" value="NUCLEAR_REC_DBD_1"/>
    <property type="match status" value="1"/>
</dbReference>
<comment type="subcellular location">
    <subcellularLocation>
        <location evidence="9">Nucleus</location>
    </subcellularLocation>
</comment>
<gene>
    <name evidence="12" type="ORF">PFISCL1PPCAC_14737</name>
</gene>
<keyword evidence="6 9" id="KW-0804">Transcription</keyword>
<keyword evidence="13" id="KW-1185">Reference proteome</keyword>
<evidence type="ECO:0000256" key="3">
    <source>
        <dbReference type="ARBA" id="ARBA00022833"/>
    </source>
</evidence>
<keyword evidence="4 9" id="KW-0805">Transcription regulation</keyword>
<evidence type="ECO:0000256" key="5">
    <source>
        <dbReference type="ARBA" id="ARBA00023125"/>
    </source>
</evidence>
<dbReference type="Gene3D" id="3.30.50.10">
    <property type="entry name" value="Erythroid Transcription Factor GATA-1, subunit A"/>
    <property type="match status" value="1"/>
</dbReference>
<evidence type="ECO:0000256" key="2">
    <source>
        <dbReference type="ARBA" id="ARBA00022771"/>
    </source>
</evidence>
<proteinExistence type="inferred from homology"/>
<dbReference type="Proteomes" id="UP001432322">
    <property type="component" value="Unassembled WGS sequence"/>
</dbReference>
<dbReference type="InterPro" id="IPR013088">
    <property type="entry name" value="Znf_NHR/GATA"/>
</dbReference>
<dbReference type="SUPFAM" id="SSF57716">
    <property type="entry name" value="Glucocorticoid receptor-like (DNA-binding domain)"/>
    <property type="match status" value="1"/>
</dbReference>
<dbReference type="InterPro" id="IPR001628">
    <property type="entry name" value="Znf_hrmn_rcpt"/>
</dbReference>
<dbReference type="PRINTS" id="PR00047">
    <property type="entry name" value="STROIDFINGER"/>
</dbReference>
<evidence type="ECO:0000256" key="7">
    <source>
        <dbReference type="ARBA" id="ARBA00023170"/>
    </source>
</evidence>
<dbReference type="SMART" id="SM00399">
    <property type="entry name" value="ZnF_C4"/>
    <property type="match status" value="1"/>
</dbReference>
<dbReference type="GO" id="GO:0005634">
    <property type="term" value="C:nucleus"/>
    <property type="evidence" value="ECO:0007669"/>
    <property type="project" value="UniProtKB-SubCell"/>
</dbReference>
<reference evidence="12" key="1">
    <citation type="submission" date="2023-10" db="EMBL/GenBank/DDBJ databases">
        <title>Genome assembly of Pristionchus species.</title>
        <authorList>
            <person name="Yoshida K."/>
            <person name="Sommer R.J."/>
        </authorList>
    </citation>
    <scope>NUCLEOTIDE SEQUENCE</scope>
    <source>
        <strain evidence="12">RS5133</strain>
    </source>
</reference>
<keyword evidence="3 9" id="KW-0862">Zinc</keyword>
<keyword evidence="2 9" id="KW-0863">Zinc-finger</keyword>